<dbReference type="PANTHER" id="PTHR34801">
    <property type="entry name" value="EXPRESSED PROTEIN"/>
    <property type="match status" value="1"/>
</dbReference>
<sequence>PYKGSCPTCIGVVDGTLGSCGGLRSCVSSFDDRPGHFVAPWTYEGVSRADAVQMLAQAVRDFGGDVQELEVGASYGYVYVTWTSWQGTDDVEFLLSDGDNTVVLRAAGRVQGVPDLGRNEYRLEQIRLKLGWEEVPILRNRRRALFFVESPWDSFGPVPPTDPDYRYGIDLDESQ</sequence>
<proteinExistence type="predicted"/>
<evidence type="ECO:0000313" key="2">
    <source>
        <dbReference type="Proteomes" id="UP001165090"/>
    </source>
</evidence>
<dbReference type="InterPro" id="IPR010865">
    <property type="entry name" value="DUF1499"/>
</dbReference>
<name>A0ABQ5SEH2_9CHLO</name>
<reference evidence="1 2" key="1">
    <citation type="journal article" date="2023" name="IScience">
        <title>Expanded male sex-determining region conserved during the evolution of homothallism in the green alga Volvox.</title>
        <authorList>
            <person name="Yamamoto K."/>
            <person name="Matsuzaki R."/>
            <person name="Mahakham W."/>
            <person name="Heman W."/>
            <person name="Sekimoto H."/>
            <person name="Kawachi M."/>
            <person name="Minakuchi Y."/>
            <person name="Toyoda A."/>
            <person name="Nozaki H."/>
        </authorList>
    </citation>
    <scope>NUCLEOTIDE SEQUENCE [LARGE SCALE GENOMIC DNA]</scope>
    <source>
        <strain evidence="1 2">NIES-4468</strain>
    </source>
</reference>
<keyword evidence="2" id="KW-1185">Reference proteome</keyword>
<evidence type="ECO:0000313" key="1">
    <source>
        <dbReference type="EMBL" id="GLI68064.1"/>
    </source>
</evidence>
<dbReference type="PANTHER" id="PTHR34801:SF6">
    <property type="entry name" value="SLL1620 PROTEIN"/>
    <property type="match status" value="1"/>
</dbReference>
<protein>
    <submittedName>
        <fullName evidence="1">Uncharacterized protein</fullName>
    </submittedName>
</protein>
<dbReference type="Proteomes" id="UP001165090">
    <property type="component" value="Unassembled WGS sequence"/>
</dbReference>
<dbReference type="Pfam" id="PF07386">
    <property type="entry name" value="DUF1499"/>
    <property type="match status" value="1"/>
</dbReference>
<organism evidence="1 2">
    <name type="scientific">Volvox africanus</name>
    <dbReference type="NCBI Taxonomy" id="51714"/>
    <lineage>
        <taxon>Eukaryota</taxon>
        <taxon>Viridiplantae</taxon>
        <taxon>Chlorophyta</taxon>
        <taxon>core chlorophytes</taxon>
        <taxon>Chlorophyceae</taxon>
        <taxon>CS clade</taxon>
        <taxon>Chlamydomonadales</taxon>
        <taxon>Volvocaceae</taxon>
        <taxon>Volvox</taxon>
    </lineage>
</organism>
<comment type="caution">
    <text evidence="1">The sequence shown here is derived from an EMBL/GenBank/DDBJ whole genome shotgun (WGS) entry which is preliminary data.</text>
</comment>
<dbReference type="EMBL" id="BSDZ01000079">
    <property type="protein sequence ID" value="GLI68064.1"/>
    <property type="molecule type" value="Genomic_DNA"/>
</dbReference>
<feature type="non-terminal residue" evidence="1">
    <location>
        <position position="1"/>
    </location>
</feature>
<gene>
    <name evidence="1" type="ORF">VaNZ11_012392</name>
</gene>
<accession>A0ABQ5SEH2</accession>